<dbReference type="AlphaFoldDB" id="A0A0A9PUQ1"/>
<organism evidence="1">
    <name type="scientific">Arundo donax</name>
    <name type="common">Giant reed</name>
    <name type="synonym">Donax arundinaceus</name>
    <dbReference type="NCBI Taxonomy" id="35708"/>
    <lineage>
        <taxon>Eukaryota</taxon>
        <taxon>Viridiplantae</taxon>
        <taxon>Streptophyta</taxon>
        <taxon>Embryophyta</taxon>
        <taxon>Tracheophyta</taxon>
        <taxon>Spermatophyta</taxon>
        <taxon>Magnoliopsida</taxon>
        <taxon>Liliopsida</taxon>
        <taxon>Poales</taxon>
        <taxon>Poaceae</taxon>
        <taxon>PACMAD clade</taxon>
        <taxon>Arundinoideae</taxon>
        <taxon>Arundineae</taxon>
        <taxon>Arundo</taxon>
    </lineage>
</organism>
<evidence type="ECO:0000313" key="1">
    <source>
        <dbReference type="EMBL" id="JAD30863.1"/>
    </source>
</evidence>
<proteinExistence type="predicted"/>
<reference evidence="1" key="1">
    <citation type="submission" date="2014-09" db="EMBL/GenBank/DDBJ databases">
        <authorList>
            <person name="Magalhaes I.L.F."/>
            <person name="Oliveira U."/>
            <person name="Santos F.R."/>
            <person name="Vidigal T.H.D.A."/>
            <person name="Brescovit A.D."/>
            <person name="Santos A.J."/>
        </authorList>
    </citation>
    <scope>NUCLEOTIDE SEQUENCE</scope>
    <source>
        <tissue evidence="1">Shoot tissue taken approximately 20 cm above the soil surface</tissue>
    </source>
</reference>
<dbReference type="EMBL" id="GBRH01267032">
    <property type="protein sequence ID" value="JAD30863.1"/>
    <property type="molecule type" value="Transcribed_RNA"/>
</dbReference>
<sequence>MQLKSLYRAIRYKFQIYMSWTCLLTFSSLNSNNNTGVKDLIRAQCQEGHKQGYAPKSKRW</sequence>
<reference evidence="1" key="2">
    <citation type="journal article" date="2015" name="Data Brief">
        <title>Shoot transcriptome of the giant reed, Arundo donax.</title>
        <authorList>
            <person name="Barrero R.A."/>
            <person name="Guerrero F.D."/>
            <person name="Moolhuijzen P."/>
            <person name="Goolsby J.A."/>
            <person name="Tidwell J."/>
            <person name="Bellgard S.E."/>
            <person name="Bellgard M.I."/>
        </authorList>
    </citation>
    <scope>NUCLEOTIDE SEQUENCE</scope>
    <source>
        <tissue evidence="1">Shoot tissue taken approximately 20 cm above the soil surface</tissue>
    </source>
</reference>
<protein>
    <submittedName>
        <fullName evidence="1">Uncharacterized protein</fullName>
    </submittedName>
</protein>
<accession>A0A0A9PUQ1</accession>
<name>A0A0A9PUQ1_ARUDO</name>